<keyword evidence="2" id="KW-1185">Reference proteome</keyword>
<name>A0ABP8Y5N1_9MICO</name>
<proteinExistence type="predicted"/>
<comment type="caution">
    <text evidence="1">The sequence shown here is derived from an EMBL/GenBank/DDBJ whole genome shotgun (WGS) entry which is preliminary data.</text>
</comment>
<accession>A0ABP8Y5N1</accession>
<dbReference type="RefSeq" id="WP_172148388.1">
    <property type="nucleotide sequence ID" value="NZ_BAABID010000004.1"/>
</dbReference>
<reference evidence="2" key="1">
    <citation type="journal article" date="2019" name="Int. J. Syst. Evol. Microbiol.">
        <title>The Global Catalogue of Microorganisms (GCM) 10K type strain sequencing project: providing services to taxonomists for standard genome sequencing and annotation.</title>
        <authorList>
            <consortium name="The Broad Institute Genomics Platform"/>
            <consortium name="The Broad Institute Genome Sequencing Center for Infectious Disease"/>
            <person name="Wu L."/>
            <person name="Ma J."/>
        </authorList>
    </citation>
    <scope>NUCLEOTIDE SEQUENCE [LARGE SCALE GENOMIC DNA]</scope>
    <source>
        <strain evidence="2">JCM 18063</strain>
    </source>
</reference>
<evidence type="ECO:0000313" key="1">
    <source>
        <dbReference type="EMBL" id="GAA4720785.1"/>
    </source>
</evidence>
<dbReference type="Proteomes" id="UP001500956">
    <property type="component" value="Unassembled WGS sequence"/>
</dbReference>
<protein>
    <submittedName>
        <fullName evidence="1">Uncharacterized protein</fullName>
    </submittedName>
</protein>
<evidence type="ECO:0000313" key="2">
    <source>
        <dbReference type="Proteomes" id="UP001500956"/>
    </source>
</evidence>
<gene>
    <name evidence="1" type="ORF">GCM10023216_07270</name>
</gene>
<organism evidence="1 2">
    <name type="scientific">Isoptericola chiayiensis</name>
    <dbReference type="NCBI Taxonomy" id="579446"/>
    <lineage>
        <taxon>Bacteria</taxon>
        <taxon>Bacillati</taxon>
        <taxon>Actinomycetota</taxon>
        <taxon>Actinomycetes</taxon>
        <taxon>Micrococcales</taxon>
        <taxon>Promicromonosporaceae</taxon>
        <taxon>Isoptericola</taxon>
    </lineage>
</organism>
<dbReference type="EMBL" id="BAABID010000004">
    <property type="protein sequence ID" value="GAA4720785.1"/>
    <property type="molecule type" value="Genomic_DNA"/>
</dbReference>
<sequence>MSSLVESPLQLLCAVEAHAAGIAGRQIRLLARQDVPALARSVEALGRLGAPAGLSVAVGPPRLTTGSARHVLVGDAFSGVFQAAAVRGPSPEHLVVVDDGLATLDLADRLIAGEPLVRLVAPTRPLRHALGSLASRRVRRWAGEGRVTLFTMLPLGSDRRAALERLGVHVVEHSFEWLASRDVPHDDERIDEPTVVVGSGLVADRLVHADQYAAWLRGLAADGPVRYIPHRRHDPLVTAVFEDLPGVQVDSPGAPVEVRLRGLRHGQRVVSLPSTSAVTLTRLLAHRDVPVVAQDVPPSWWTPRAAPALREHLGLAVGLARTAAATRGGADRSWAA</sequence>